<organism evidence="1 2">
    <name type="scientific">Apiospora rasikravindrae</name>
    <dbReference type="NCBI Taxonomy" id="990691"/>
    <lineage>
        <taxon>Eukaryota</taxon>
        <taxon>Fungi</taxon>
        <taxon>Dikarya</taxon>
        <taxon>Ascomycota</taxon>
        <taxon>Pezizomycotina</taxon>
        <taxon>Sordariomycetes</taxon>
        <taxon>Xylariomycetidae</taxon>
        <taxon>Amphisphaeriales</taxon>
        <taxon>Apiosporaceae</taxon>
        <taxon>Apiospora</taxon>
    </lineage>
</organism>
<evidence type="ECO:0008006" key="3">
    <source>
        <dbReference type="Google" id="ProtNLM"/>
    </source>
</evidence>
<sequence>MLGTLTNPFALEGDMTAGRIEKWRTATERTCNIEPPPPQAMNESSNCYCAICSGPLHDSAFRDARAGHEANIDWIKGVWVLKQEHTWSGWPIRTLVAGEGRHHGNNDWASNHRGYFGWQPSCRLYRDLDSSRPAFPFHQPCYQLLTLVLFGGDRDVSGQDLDALFTTMQSLTTYSAAHLELNYGFGEIDPRRRSYWAYEPKQDWLLSDPSRSEEVKGYLRAFLSSASLSRPRITSINLAAKIVQDLFAKLPFEIIHMVAWDFTLTDLLNLSRASWVVNVQLRDNQRLWGRILETEIIPFYLELRELEKEEDCLLERHHPKDLCVWIYSSTCPETGYETPVPGIANRRRIWQACLQFKDLHQRYVDSLAGHDTGPTRSSLTGFESVNLTYGHAYRTAWPFPQQAAVDDMERYQPLLRSWDTLAEARRHLVDVEWHTDETLDTIRVTPCLDEPGILPGDTFVDVKPQATEVPCGDWIRQLILHIPAFDPDRHKASSYTILPRGVTFAVKSGNELNFGETDNGHHMRPLVASCDEAVIIGLSCHLSMVRKELFAIASDEGEGSGDCNQQEPQAGVLELEQEHLARYLWKSDYRHLLGSVRIWDFPGLHLAFPVCNVFTWSSELDNPLPIALEALVWGTNPAHLGRFRRLSAWTSPGSPLIHTIRVDFAPADVQTRASSYPACQIIGTPDPVGVDGKWHTFDINTAAAEFITEVAICEGARHPCRAVRITSNWKEVVWGWPDGNFNRFIRAPAGGRLVSLVGVFGKPGWQHVQKGLNALAGLSMAT</sequence>
<keyword evidence="2" id="KW-1185">Reference proteome</keyword>
<proteinExistence type="predicted"/>
<name>A0ABR1S0L1_9PEZI</name>
<protein>
    <recommendedName>
        <fullName evidence="3">F-box domain-containing protein</fullName>
    </recommendedName>
</protein>
<reference evidence="1 2" key="1">
    <citation type="submission" date="2023-01" db="EMBL/GenBank/DDBJ databases">
        <title>Analysis of 21 Apiospora genomes using comparative genomics revels a genus with tremendous synthesis potential of carbohydrate active enzymes and secondary metabolites.</title>
        <authorList>
            <person name="Sorensen T."/>
        </authorList>
    </citation>
    <scope>NUCLEOTIDE SEQUENCE [LARGE SCALE GENOMIC DNA]</scope>
    <source>
        <strain evidence="1 2">CBS 33761</strain>
    </source>
</reference>
<evidence type="ECO:0000313" key="2">
    <source>
        <dbReference type="Proteomes" id="UP001444661"/>
    </source>
</evidence>
<dbReference type="Proteomes" id="UP001444661">
    <property type="component" value="Unassembled WGS sequence"/>
</dbReference>
<dbReference type="EMBL" id="JAQQWK010000011">
    <property type="protein sequence ID" value="KAK8023716.1"/>
    <property type="molecule type" value="Genomic_DNA"/>
</dbReference>
<gene>
    <name evidence="1" type="ORF">PG993_011782</name>
</gene>
<comment type="caution">
    <text evidence="1">The sequence shown here is derived from an EMBL/GenBank/DDBJ whole genome shotgun (WGS) entry which is preliminary data.</text>
</comment>
<evidence type="ECO:0000313" key="1">
    <source>
        <dbReference type="EMBL" id="KAK8023716.1"/>
    </source>
</evidence>
<accession>A0ABR1S0L1</accession>